<feature type="compositionally biased region" description="Basic and acidic residues" evidence="1">
    <location>
        <begin position="48"/>
        <end position="59"/>
    </location>
</feature>
<gene>
    <name evidence="2" type="ORF">BN1723_006362</name>
</gene>
<evidence type="ECO:0000313" key="3">
    <source>
        <dbReference type="Proteomes" id="UP000045706"/>
    </source>
</evidence>
<proteinExistence type="predicted"/>
<feature type="region of interest" description="Disordered" evidence="1">
    <location>
        <begin position="36"/>
        <end position="59"/>
    </location>
</feature>
<sequence length="59" mass="6576">MAATKEIATRSQTSAVTIDPEQSRWRGELVVAPETDAATSTMEASFHSSDDYHVRSHRR</sequence>
<feature type="region of interest" description="Disordered" evidence="1">
    <location>
        <begin position="1"/>
        <end position="21"/>
    </location>
</feature>
<organism evidence="2 3">
    <name type="scientific">Verticillium longisporum</name>
    <name type="common">Verticillium dahliae var. longisporum</name>
    <dbReference type="NCBI Taxonomy" id="100787"/>
    <lineage>
        <taxon>Eukaryota</taxon>
        <taxon>Fungi</taxon>
        <taxon>Dikarya</taxon>
        <taxon>Ascomycota</taxon>
        <taxon>Pezizomycotina</taxon>
        <taxon>Sordariomycetes</taxon>
        <taxon>Hypocreomycetidae</taxon>
        <taxon>Glomerellales</taxon>
        <taxon>Plectosphaerellaceae</taxon>
        <taxon>Verticillium</taxon>
    </lineage>
</organism>
<name>A0A0G4NEA5_VERLO</name>
<dbReference type="Proteomes" id="UP000045706">
    <property type="component" value="Unassembled WGS sequence"/>
</dbReference>
<dbReference type="EMBL" id="CVQI01034384">
    <property type="protein sequence ID" value="CRK44906.1"/>
    <property type="molecule type" value="Genomic_DNA"/>
</dbReference>
<reference evidence="3" key="1">
    <citation type="submission" date="2015-05" db="EMBL/GenBank/DDBJ databases">
        <authorList>
            <person name="Fogelqvist Johan"/>
        </authorList>
    </citation>
    <scope>NUCLEOTIDE SEQUENCE [LARGE SCALE GENOMIC DNA]</scope>
</reference>
<dbReference type="AlphaFoldDB" id="A0A0G4NEA5"/>
<evidence type="ECO:0000313" key="2">
    <source>
        <dbReference type="EMBL" id="CRK44906.1"/>
    </source>
</evidence>
<feature type="compositionally biased region" description="Polar residues" evidence="1">
    <location>
        <begin position="37"/>
        <end position="47"/>
    </location>
</feature>
<evidence type="ECO:0000256" key="1">
    <source>
        <dbReference type="SAM" id="MobiDB-lite"/>
    </source>
</evidence>
<accession>A0A0G4NEA5</accession>
<protein>
    <submittedName>
        <fullName evidence="2">Uncharacterized protein</fullName>
    </submittedName>
</protein>